<feature type="non-terminal residue" evidence="2">
    <location>
        <position position="374"/>
    </location>
</feature>
<sequence>MDFEDLDFGEFLTDYDQICEPKLPELLDSDYKNQPSFINYDKPSPFEEDLWSSRSGTPQEVALDCNPAVPSNVREGKPKEVALEQSWTYQSSIPSNVRDGCTKEVSLGQTRSYQSTIPLSHGGKAKQINLEQKWTNQQVVSPYVRGGDGKGIGMEQAWPRQPNLPRNLGQSERRGVESSGNCGNIIPRFVGGPGEPNRPFMFVLNGNTTYVAIPVDYGTVSRQLLLKDIQTPSTSVNNPNKEMNASRDRFKPSSNLHRSPTRFQIARRYADIRPTRRVKKKEIVSSSLNAERWKKAIRETKQVSLANPGGGGKLRVQSQPRVKEKVTSNVKVHRINVFKAPRQSGQGVSMRKMRTTTNYFLDSEQPTLIVYNES</sequence>
<evidence type="ECO:0000313" key="3">
    <source>
        <dbReference type="Proteomes" id="UP000030764"/>
    </source>
</evidence>
<reference evidence="2 3" key="1">
    <citation type="journal article" date="2014" name="Nat. Genet.">
        <title>Genome and transcriptome of the porcine whipworm Trichuris suis.</title>
        <authorList>
            <person name="Jex A.R."/>
            <person name="Nejsum P."/>
            <person name="Schwarz E.M."/>
            <person name="Hu L."/>
            <person name="Young N.D."/>
            <person name="Hall R.S."/>
            <person name="Korhonen P.K."/>
            <person name="Liao S."/>
            <person name="Thamsborg S."/>
            <person name="Xia J."/>
            <person name="Xu P."/>
            <person name="Wang S."/>
            <person name="Scheerlinck J.P."/>
            <person name="Hofmann A."/>
            <person name="Sternberg P.W."/>
            <person name="Wang J."/>
            <person name="Gasser R.B."/>
        </authorList>
    </citation>
    <scope>NUCLEOTIDE SEQUENCE [LARGE SCALE GENOMIC DNA]</scope>
    <source>
        <strain evidence="2">DCEP-RM93M</strain>
    </source>
</reference>
<gene>
    <name evidence="2" type="ORF">M513_06412</name>
</gene>
<feature type="region of interest" description="Disordered" evidence="1">
    <location>
        <begin position="232"/>
        <end position="257"/>
    </location>
</feature>
<organism evidence="2 3">
    <name type="scientific">Trichuris suis</name>
    <name type="common">pig whipworm</name>
    <dbReference type="NCBI Taxonomy" id="68888"/>
    <lineage>
        <taxon>Eukaryota</taxon>
        <taxon>Metazoa</taxon>
        <taxon>Ecdysozoa</taxon>
        <taxon>Nematoda</taxon>
        <taxon>Enoplea</taxon>
        <taxon>Dorylaimia</taxon>
        <taxon>Trichinellida</taxon>
        <taxon>Trichuridae</taxon>
        <taxon>Trichuris</taxon>
    </lineage>
</organism>
<feature type="compositionally biased region" description="Polar residues" evidence="1">
    <location>
        <begin position="232"/>
        <end position="243"/>
    </location>
</feature>
<evidence type="ECO:0000313" key="2">
    <source>
        <dbReference type="EMBL" id="KFD52756.1"/>
    </source>
</evidence>
<feature type="region of interest" description="Disordered" evidence="1">
    <location>
        <begin position="155"/>
        <end position="180"/>
    </location>
</feature>
<evidence type="ECO:0000256" key="1">
    <source>
        <dbReference type="SAM" id="MobiDB-lite"/>
    </source>
</evidence>
<keyword evidence="3" id="KW-1185">Reference proteome</keyword>
<protein>
    <submittedName>
        <fullName evidence="2">Uncharacterized protein</fullName>
    </submittedName>
</protein>
<name>A0A085M6B0_9BILA</name>
<dbReference type="AlphaFoldDB" id="A0A085M6B0"/>
<dbReference type="Proteomes" id="UP000030764">
    <property type="component" value="Unassembled WGS sequence"/>
</dbReference>
<accession>A0A085M6B0</accession>
<proteinExistence type="predicted"/>
<dbReference type="EMBL" id="KL363224">
    <property type="protein sequence ID" value="KFD52756.1"/>
    <property type="molecule type" value="Genomic_DNA"/>
</dbReference>